<feature type="compositionally biased region" description="Basic and acidic residues" evidence="1">
    <location>
        <begin position="1"/>
        <end position="14"/>
    </location>
</feature>
<name>A0ABQ9HF14_9NEOP</name>
<evidence type="ECO:0000313" key="2">
    <source>
        <dbReference type="EMBL" id="KAJ8882912.1"/>
    </source>
</evidence>
<feature type="compositionally biased region" description="Basic and acidic residues" evidence="1">
    <location>
        <begin position="471"/>
        <end position="487"/>
    </location>
</feature>
<feature type="region of interest" description="Disordered" evidence="1">
    <location>
        <begin position="183"/>
        <end position="208"/>
    </location>
</feature>
<accession>A0ABQ9HF14</accession>
<feature type="compositionally biased region" description="Polar residues" evidence="1">
    <location>
        <begin position="16"/>
        <end position="25"/>
    </location>
</feature>
<sequence length="516" mass="56210">MKGRGKWEIPDKTRRPTASSCTIPTCENPEWPGNEPVSPRREESRQTAQPPRHLPGAQTALRKRFFLNDEALGVRVSVARIFPSLLDLGRGVPETRRLGAPKRSEQDRVMPDSHKLVTNKGFVNVLIAVAAAENGGRMKDITREQDEDEGRTLVISQDPPQTTLVPGAVEGVWSSAGIKVQGKREISERTRRPATSSGTTPTCENPGVTLSGIEPGSPCEIAALRSLLVFPAPPPPPPRPFSPTKTLAGQKDEPLLLGEVVQHDSATLPRGSEDYLPAMPEHVTNTTQHYTSVSQTRGNKQHSISALPLTYIPFLESRSYLPPAQHLHEAVTSWIAAHPRQITISEILRSPPIYSFFPRLKPRSAGALRATLTRESNATSPLIAGLWAGIRSRIEFLEPRWCNRALASDGVAAVQVRGGHGVTPALLLSAVTSGGKAATGEGEGVGDPEGFSLGRHFLPGARCRGRINHSGQREPGLERERRAADRRARQKRTNMQSDRLHSDRPQAGFTSQSSLQ</sequence>
<feature type="region of interest" description="Disordered" evidence="1">
    <location>
        <begin position="1"/>
        <end position="57"/>
    </location>
</feature>
<protein>
    <submittedName>
        <fullName evidence="2">Uncharacterized protein</fullName>
    </submittedName>
</protein>
<reference evidence="2 3" key="1">
    <citation type="submission" date="2023-02" db="EMBL/GenBank/DDBJ databases">
        <title>LHISI_Scaffold_Assembly.</title>
        <authorList>
            <person name="Stuart O.P."/>
            <person name="Cleave R."/>
            <person name="Magrath M.J.L."/>
            <person name="Mikheyev A.S."/>
        </authorList>
    </citation>
    <scope>NUCLEOTIDE SEQUENCE [LARGE SCALE GENOMIC DNA]</scope>
    <source>
        <strain evidence="2">Daus_M_001</strain>
        <tissue evidence="2">Leg muscle</tissue>
    </source>
</reference>
<keyword evidence="3" id="KW-1185">Reference proteome</keyword>
<feature type="region of interest" description="Disordered" evidence="1">
    <location>
        <begin position="462"/>
        <end position="516"/>
    </location>
</feature>
<dbReference type="EMBL" id="JARBHB010000005">
    <property type="protein sequence ID" value="KAJ8882912.1"/>
    <property type="molecule type" value="Genomic_DNA"/>
</dbReference>
<comment type="caution">
    <text evidence="2">The sequence shown here is derived from an EMBL/GenBank/DDBJ whole genome shotgun (WGS) entry which is preliminary data.</text>
</comment>
<dbReference type="Proteomes" id="UP001159363">
    <property type="component" value="Chromosome 4"/>
</dbReference>
<proteinExistence type="predicted"/>
<gene>
    <name evidence="2" type="ORF">PR048_014751</name>
</gene>
<feature type="compositionally biased region" description="Polar residues" evidence="1">
    <location>
        <begin position="193"/>
        <end position="203"/>
    </location>
</feature>
<organism evidence="2 3">
    <name type="scientific">Dryococelus australis</name>
    <dbReference type="NCBI Taxonomy" id="614101"/>
    <lineage>
        <taxon>Eukaryota</taxon>
        <taxon>Metazoa</taxon>
        <taxon>Ecdysozoa</taxon>
        <taxon>Arthropoda</taxon>
        <taxon>Hexapoda</taxon>
        <taxon>Insecta</taxon>
        <taxon>Pterygota</taxon>
        <taxon>Neoptera</taxon>
        <taxon>Polyneoptera</taxon>
        <taxon>Phasmatodea</taxon>
        <taxon>Verophasmatodea</taxon>
        <taxon>Anareolatae</taxon>
        <taxon>Phasmatidae</taxon>
        <taxon>Eurycanthinae</taxon>
        <taxon>Dryococelus</taxon>
    </lineage>
</organism>
<evidence type="ECO:0000256" key="1">
    <source>
        <dbReference type="SAM" id="MobiDB-lite"/>
    </source>
</evidence>
<evidence type="ECO:0000313" key="3">
    <source>
        <dbReference type="Proteomes" id="UP001159363"/>
    </source>
</evidence>